<dbReference type="Gene3D" id="3.40.50.12580">
    <property type="match status" value="1"/>
</dbReference>
<proteinExistence type="predicted"/>
<dbReference type="InterPro" id="IPR007554">
    <property type="entry name" value="Glycerophosphate_synth"/>
</dbReference>
<dbReference type="GO" id="GO:0016020">
    <property type="term" value="C:membrane"/>
    <property type="evidence" value="ECO:0007669"/>
    <property type="project" value="InterPro"/>
</dbReference>
<evidence type="ECO:0008006" key="3">
    <source>
        <dbReference type="Google" id="ProtNLM"/>
    </source>
</evidence>
<dbReference type="GO" id="GO:0047355">
    <property type="term" value="F:CDP-glycerol glycerophosphotransferase activity"/>
    <property type="evidence" value="ECO:0007669"/>
    <property type="project" value="InterPro"/>
</dbReference>
<evidence type="ECO:0000313" key="1">
    <source>
        <dbReference type="EMBL" id="PKQ68704.1"/>
    </source>
</evidence>
<dbReference type="Pfam" id="PF04464">
    <property type="entry name" value="Glyphos_transf"/>
    <property type="match status" value="1"/>
</dbReference>
<comment type="caution">
    <text evidence="1">The sequence shown here is derived from an EMBL/GenBank/DDBJ whole genome shotgun (WGS) entry which is preliminary data.</text>
</comment>
<sequence length="354" mass="41316">MNICFDVLNIYYIPQYFPVWRELKKRGHNCSLVVYSKKNDKNLLTYTLENLDISYTWVYDDNEAKDLYLTKKPDWIFFGNEFAFLDEIHKNSKTVQMGHGVGPKPSYYRKSDSPMTVRFMEGKLRLKKIEEMYPNDKFVQVGFSKLDPIFDETEQGLDLANLGLDPNKKTILYAPTFNPTSLGCFPKNWPSEFSEYNILIKVHSLTLSRNRYKIDQERIQAWKQYSNVYVAGVDEFSLVPFLKTADILVSEASSTLFEFAALDKPVVICDFYDLKWSYKGIFKYRFEKRFGKDSAIYKDLGAHATNYKKLNTVIKDEIENPENFKNSRLKYNIDHVGPTDGNASIRIANYLESK</sequence>
<dbReference type="SUPFAM" id="SSF53756">
    <property type="entry name" value="UDP-Glycosyltransferase/glycogen phosphorylase"/>
    <property type="match status" value="1"/>
</dbReference>
<dbReference type="InterPro" id="IPR043148">
    <property type="entry name" value="TagF_C"/>
</dbReference>
<protein>
    <recommendedName>
        <fullName evidence="3">CDP-glycerol--poly(Glycerophosphate) glycerophosphotransferase</fullName>
    </recommendedName>
</protein>
<organism evidence="1 2">
    <name type="scientific">Labilibaculum manganireducens</name>
    <dbReference type="NCBI Taxonomy" id="1940525"/>
    <lineage>
        <taxon>Bacteria</taxon>
        <taxon>Pseudomonadati</taxon>
        <taxon>Bacteroidota</taxon>
        <taxon>Bacteroidia</taxon>
        <taxon>Marinilabiliales</taxon>
        <taxon>Marinifilaceae</taxon>
        <taxon>Labilibaculum</taxon>
    </lineage>
</organism>
<gene>
    <name evidence="1" type="ORF">BZG01_03000</name>
</gene>
<dbReference type="Proteomes" id="UP000233618">
    <property type="component" value="Unassembled WGS sequence"/>
</dbReference>
<accession>A0A2N3IED4</accession>
<reference evidence="1 2" key="1">
    <citation type="journal article" date="2017" name="Front. Microbiol.">
        <title>Labilibaculum manganireducens gen. nov., sp. nov. and Labilibaculum filiforme sp. nov., Novel Bacteroidetes Isolated from Subsurface Sediments of the Baltic Sea.</title>
        <authorList>
            <person name="Vandieken V."/>
            <person name="Marshall I.P."/>
            <person name="Niemann H."/>
            <person name="Engelen B."/>
            <person name="Cypionka H."/>
        </authorList>
    </citation>
    <scope>NUCLEOTIDE SEQUENCE [LARGE SCALE GENOMIC DNA]</scope>
    <source>
        <strain evidence="1 2">59.10-2M</strain>
    </source>
</reference>
<name>A0A2N3IED4_9BACT</name>
<keyword evidence="2" id="KW-1185">Reference proteome</keyword>
<dbReference type="EMBL" id="MVDE01000003">
    <property type="protein sequence ID" value="PKQ68704.1"/>
    <property type="molecule type" value="Genomic_DNA"/>
</dbReference>
<dbReference type="AlphaFoldDB" id="A0A2N3IED4"/>
<evidence type="ECO:0000313" key="2">
    <source>
        <dbReference type="Proteomes" id="UP000233618"/>
    </source>
</evidence>